<dbReference type="GeneID" id="43666528"/>
<feature type="region of interest" description="Disordered" evidence="1">
    <location>
        <begin position="987"/>
        <end position="1048"/>
    </location>
</feature>
<organism evidence="2 3">
    <name type="scientific">Aspergillus pseudonomiae</name>
    <dbReference type="NCBI Taxonomy" id="1506151"/>
    <lineage>
        <taxon>Eukaryota</taxon>
        <taxon>Fungi</taxon>
        <taxon>Dikarya</taxon>
        <taxon>Ascomycota</taxon>
        <taxon>Pezizomycotina</taxon>
        <taxon>Eurotiomycetes</taxon>
        <taxon>Eurotiomycetidae</taxon>
        <taxon>Eurotiales</taxon>
        <taxon>Aspergillaceae</taxon>
        <taxon>Aspergillus</taxon>
        <taxon>Aspergillus subgen. Circumdati</taxon>
    </lineage>
</organism>
<dbReference type="InterPro" id="IPR036322">
    <property type="entry name" value="WD40_repeat_dom_sf"/>
</dbReference>
<dbReference type="PANTHER" id="PTHR45589">
    <property type="entry name" value="WD REPEAT DOMAIN 62, ISOFORM G"/>
    <property type="match status" value="1"/>
</dbReference>
<protein>
    <submittedName>
        <fullName evidence="2">WD40-repeat-containing domain protein</fullName>
    </submittedName>
</protein>
<accession>A0A5N7DED8</accession>
<feature type="region of interest" description="Disordered" evidence="1">
    <location>
        <begin position="805"/>
        <end position="829"/>
    </location>
</feature>
<dbReference type="EMBL" id="ML736766">
    <property type="protein sequence ID" value="KAE8404614.1"/>
    <property type="molecule type" value="Genomic_DNA"/>
</dbReference>
<dbReference type="InterPro" id="IPR001680">
    <property type="entry name" value="WD40_rpt"/>
</dbReference>
<reference evidence="2 3" key="1">
    <citation type="submission" date="2019-04" db="EMBL/GenBank/DDBJ databases">
        <authorList>
            <consortium name="DOE Joint Genome Institute"/>
            <person name="Mondo S."/>
            <person name="Kjaerbolling I."/>
            <person name="Vesth T."/>
            <person name="Frisvad J.C."/>
            <person name="Nybo J.L."/>
            <person name="Theobald S."/>
            <person name="Kildgaard S."/>
            <person name="Isbrandt T."/>
            <person name="Kuo A."/>
            <person name="Sato A."/>
            <person name="Lyhne E.K."/>
            <person name="Kogle M.E."/>
            <person name="Wiebenga A."/>
            <person name="Kun R.S."/>
            <person name="Lubbers R.J."/>
            <person name="Makela M.R."/>
            <person name="Barry K."/>
            <person name="Chovatia M."/>
            <person name="Clum A."/>
            <person name="Daum C."/>
            <person name="Haridas S."/>
            <person name="He G."/>
            <person name="LaButti K."/>
            <person name="Lipzen A."/>
            <person name="Riley R."/>
            <person name="Salamov A."/>
            <person name="Simmons B.A."/>
            <person name="Magnuson J.K."/>
            <person name="Henrissat B."/>
            <person name="Mortensen U.H."/>
            <person name="Larsen T.O."/>
            <person name="Devries R.P."/>
            <person name="Grigoriev I.V."/>
            <person name="Machida M."/>
            <person name="Baker S.E."/>
            <person name="Andersen M.R."/>
            <person name="Cantor M.N."/>
            <person name="Hua S.X."/>
        </authorList>
    </citation>
    <scope>NUCLEOTIDE SEQUENCE [LARGE SCALE GENOMIC DNA]</scope>
    <source>
        <strain evidence="2 3">CBS 119388</strain>
    </source>
</reference>
<name>A0A5N7DED8_9EURO</name>
<dbReference type="PANTHER" id="PTHR45589:SF1">
    <property type="entry name" value="WD REPEAT DOMAIN 62, ISOFORM G"/>
    <property type="match status" value="1"/>
</dbReference>
<proteinExistence type="predicted"/>
<feature type="region of interest" description="Disordered" evidence="1">
    <location>
        <begin position="102"/>
        <end position="134"/>
    </location>
</feature>
<feature type="compositionally biased region" description="Polar residues" evidence="1">
    <location>
        <begin position="1007"/>
        <end position="1016"/>
    </location>
</feature>
<dbReference type="OrthoDB" id="6252103at2759"/>
<feature type="region of interest" description="Disordered" evidence="1">
    <location>
        <begin position="16"/>
        <end position="42"/>
    </location>
</feature>
<evidence type="ECO:0000313" key="2">
    <source>
        <dbReference type="EMBL" id="KAE8404614.1"/>
    </source>
</evidence>
<dbReference type="AlphaFoldDB" id="A0A5N7DED8"/>
<feature type="region of interest" description="Disordered" evidence="1">
    <location>
        <begin position="866"/>
        <end position="939"/>
    </location>
</feature>
<keyword evidence="3" id="KW-1185">Reference proteome</keyword>
<dbReference type="InterPro" id="IPR015943">
    <property type="entry name" value="WD40/YVTN_repeat-like_dom_sf"/>
</dbReference>
<dbReference type="SUPFAM" id="SSF50978">
    <property type="entry name" value="WD40 repeat-like"/>
    <property type="match status" value="2"/>
</dbReference>
<dbReference type="SMART" id="SM00320">
    <property type="entry name" value="WD40"/>
    <property type="match status" value="7"/>
</dbReference>
<dbReference type="InterPro" id="IPR052779">
    <property type="entry name" value="WDR62"/>
</dbReference>
<feature type="compositionally biased region" description="Polar residues" evidence="1">
    <location>
        <begin position="1023"/>
        <end position="1039"/>
    </location>
</feature>
<feature type="compositionally biased region" description="Basic residues" evidence="1">
    <location>
        <begin position="912"/>
        <end position="921"/>
    </location>
</feature>
<sequence>MAYNSLNVKNKAVGAGSSLRITPTNSPGLRPPRTPNKAPQHQATLSLQTVIGTTTTSPHGFSSHDQSKSFALCAGSAAILAELDEAGNVNQRFFRARPSASSVHPVTPFYHQSTPPTTPDTRARPSSGVKSTAHSAILNGSPANELAESNSSRAWSSRERVKAVTSVSISPNGRFLAVGETGYGPRVLIYSTAKDAPSDVPLSILTDHTFGVRGLAFSSDSQYLATLGDTNDGFLFVWSVSLKSGAAKLHSTNKCTSSIRDMCFMGQTLITVGVRHVKVWRLPEARPASPTKTRHNMECAPSSPSFAPRALSGRNCLLGSLAESTFTSVAMVSDREAVVGTDTGALCFLSDTGGSQKITLVENVGFSITSLMADSDRSCVWVGGRGRRMQRFPTEILRSSAAPLPPSLSETSSEEHKCKGPAITCMGSLTTHMVTVDTTRAIHIYPFDAMEDEQSHVETTMPAHQDAVLGIGPLKVPNDLEADFFTWSCRGTVNFWDTHGKCRASHVIPLEEVPGVDEETSNELRVVRASDSMDLFVSGDKFGVLRVLEGQSWKCMDQVRAHGAEVTDIALSAAFDSCLVATCGRDRMVQLFQITEDSLKLVQTMDDHVGAVGQVLFINDGENLLSCSADRTVLIRERVTREADGGVSIAYMISKVITLKSSPVSMTLSADDTDILIISTTDRCVHQYEIPSGRHLNSIRAVDSDSNDAVVMGALTVAGGILGHSPKLLIGVASTDKSIRVYDLDRGVLLTGEFGHTEGVSDVQLLERSPDPPSGTVVRTLISSGIDGVVMMWNISVQPFQAQEITRNTSKEEDEGSKEMALSRPPIRKILSKNELAEFRHEHGTGASTPTREQSPPLIRKLSKLSLGPTSAKNGDATPRTPTPASARSSSRLERSHRTPSPPSPKSTPAKKTSHLSHNNHRSPLDIRSRSRYGGKTEFGSLNMSTEQVCRTLRAYRKKLNGAKENLPSQKELERELGLTLRALHSRTKGCESTETETDSSGKENECLNTGVSSVRNGDIHVPSTSNMSQKPSPTSSRSHSTEEDAEG</sequence>
<dbReference type="Gene3D" id="2.130.10.10">
    <property type="entry name" value="YVTN repeat-like/Quinoprotein amine dehydrogenase"/>
    <property type="match status" value="3"/>
</dbReference>
<dbReference type="Pfam" id="PF00400">
    <property type="entry name" value="WD40"/>
    <property type="match status" value="3"/>
</dbReference>
<evidence type="ECO:0000256" key="1">
    <source>
        <dbReference type="SAM" id="MobiDB-lite"/>
    </source>
</evidence>
<gene>
    <name evidence="2" type="ORF">BDV37DRAFT_247137</name>
</gene>
<dbReference type="Proteomes" id="UP000325579">
    <property type="component" value="Unassembled WGS sequence"/>
</dbReference>
<evidence type="ECO:0000313" key="3">
    <source>
        <dbReference type="Proteomes" id="UP000325579"/>
    </source>
</evidence>
<dbReference type="RefSeq" id="XP_031941933.1">
    <property type="nucleotide sequence ID" value="XM_032081837.1"/>
</dbReference>